<protein>
    <submittedName>
        <fullName evidence="2">Uncharacterized protein</fullName>
    </submittedName>
</protein>
<keyword evidence="1" id="KW-0812">Transmembrane</keyword>
<feature type="transmembrane region" description="Helical" evidence="1">
    <location>
        <begin position="7"/>
        <end position="28"/>
    </location>
</feature>
<dbReference type="RefSeq" id="WP_149797941.1">
    <property type="nucleotide sequence ID" value="NZ_FNBO01000003.1"/>
</dbReference>
<organism evidence="2 3">
    <name type="scientific">Halorubrum xinjiangense</name>
    <dbReference type="NCBI Taxonomy" id="261291"/>
    <lineage>
        <taxon>Archaea</taxon>
        <taxon>Methanobacteriati</taxon>
        <taxon>Methanobacteriota</taxon>
        <taxon>Stenosarchaea group</taxon>
        <taxon>Halobacteria</taxon>
        <taxon>Halobacteriales</taxon>
        <taxon>Haloferacaceae</taxon>
        <taxon>Halorubrum</taxon>
    </lineage>
</organism>
<keyword evidence="3" id="KW-1185">Reference proteome</keyword>
<dbReference type="Pfam" id="PF20108">
    <property type="entry name" value="DUF6498"/>
    <property type="match status" value="1"/>
</dbReference>
<keyword evidence="1" id="KW-1133">Transmembrane helix</keyword>
<evidence type="ECO:0000313" key="2">
    <source>
        <dbReference type="EMBL" id="SDF27846.1"/>
    </source>
</evidence>
<sequence length="217" mass="22850">MRISSLAALTGLVIANLVPIVGVLVFGWQALDLLLLYWLEAAVVGVFTVVRVLLAMGDPNDTGLGALFGFDRYTGPGAGTSNVRFGAVALFCFQYGPLWVVHGAVLFLLPRFAFEPLGWEPLAVLPTLLPAVGAMALSHSLSFGMGFLAGGAWERTAPVAQVFAVFPRLLVLHYAVLIGGFGAATLGSPLFALVVLIVLKTAADLLVEYAEPILRAA</sequence>
<accession>A0A1G7JSI2</accession>
<reference evidence="2 3" key="1">
    <citation type="submission" date="2016-10" db="EMBL/GenBank/DDBJ databases">
        <authorList>
            <person name="Varghese N."/>
            <person name="Submissions S."/>
        </authorList>
    </citation>
    <scope>NUCLEOTIDE SEQUENCE [LARGE SCALE GENOMIC DNA]</scope>
    <source>
        <strain evidence="2 3">CGMCC 1.3527</strain>
    </source>
</reference>
<proteinExistence type="predicted"/>
<dbReference type="AlphaFoldDB" id="A0A1G7JSI2"/>
<feature type="transmembrane region" description="Helical" evidence="1">
    <location>
        <begin position="34"/>
        <end position="54"/>
    </location>
</feature>
<name>A0A1G7JSI2_9EURY</name>
<feature type="transmembrane region" description="Helical" evidence="1">
    <location>
        <begin position="85"/>
        <end position="109"/>
    </location>
</feature>
<dbReference type="Proteomes" id="UP000324020">
    <property type="component" value="Unassembled WGS sequence"/>
</dbReference>
<dbReference type="InterPro" id="IPR045466">
    <property type="entry name" value="DUF6498"/>
</dbReference>
<evidence type="ECO:0000256" key="1">
    <source>
        <dbReference type="SAM" id="Phobius"/>
    </source>
</evidence>
<dbReference type="OrthoDB" id="201599at2157"/>
<gene>
    <name evidence="2" type="ORF">SAMN04488067_10372</name>
</gene>
<dbReference type="EMBL" id="FNBO01000003">
    <property type="protein sequence ID" value="SDF27846.1"/>
    <property type="molecule type" value="Genomic_DNA"/>
</dbReference>
<keyword evidence="1" id="KW-0472">Membrane</keyword>
<evidence type="ECO:0000313" key="3">
    <source>
        <dbReference type="Proteomes" id="UP000324020"/>
    </source>
</evidence>